<organism evidence="1">
    <name type="scientific">viral metagenome</name>
    <dbReference type="NCBI Taxonomy" id="1070528"/>
    <lineage>
        <taxon>unclassified sequences</taxon>
        <taxon>metagenomes</taxon>
        <taxon>organismal metagenomes</taxon>
    </lineage>
</organism>
<proteinExistence type="predicted"/>
<evidence type="ECO:0000313" key="1">
    <source>
        <dbReference type="EMBL" id="QHS83380.1"/>
    </source>
</evidence>
<sequence>MSYNIAVIITGDIRDKDTFDMVKSQFDRFDIFCGSYVKHSDLLEDFGKSRYLCLIDPNNDIYPPNNIPKENMQQNMLQWLHLNNLISNYKSQLVKYDIVLKYRFDTIIKGRNDYFSLLSTIQNIKENHLYNQSDLVFFAEPNTFIKLFENFYHQFISATFLHKNNYDGSFEKSWKSEPSFLKNMQHHNVVNANLPFVVQIIRGSYKKVTADSNKKLYKNNTMYGKFS</sequence>
<protein>
    <submittedName>
        <fullName evidence="1">Uncharacterized protein</fullName>
    </submittedName>
</protein>
<dbReference type="AlphaFoldDB" id="A0A6C0AVI9"/>
<name>A0A6C0AVI9_9ZZZZ</name>
<accession>A0A6C0AVI9</accession>
<dbReference type="EMBL" id="MN738753">
    <property type="protein sequence ID" value="QHS83380.1"/>
    <property type="molecule type" value="Genomic_DNA"/>
</dbReference>
<reference evidence="1" key="1">
    <citation type="journal article" date="2020" name="Nature">
        <title>Giant virus diversity and host interactions through global metagenomics.</title>
        <authorList>
            <person name="Schulz F."/>
            <person name="Roux S."/>
            <person name="Paez-Espino D."/>
            <person name="Jungbluth S."/>
            <person name="Walsh D.A."/>
            <person name="Denef V.J."/>
            <person name="McMahon K.D."/>
            <person name="Konstantinidis K.T."/>
            <person name="Eloe-Fadrosh E.A."/>
            <person name="Kyrpides N.C."/>
            <person name="Woyke T."/>
        </authorList>
    </citation>
    <scope>NUCLEOTIDE SEQUENCE</scope>
    <source>
        <strain evidence="1">GVMAG-S-ERX555943-30</strain>
    </source>
</reference>